<accession>A0A346XZG2</accession>
<evidence type="ECO:0000313" key="1">
    <source>
        <dbReference type="EMBL" id="AXV07609.1"/>
    </source>
</evidence>
<organism evidence="1 2">
    <name type="scientific">Euzebya pacifica</name>
    <dbReference type="NCBI Taxonomy" id="1608957"/>
    <lineage>
        <taxon>Bacteria</taxon>
        <taxon>Bacillati</taxon>
        <taxon>Actinomycetota</taxon>
        <taxon>Nitriliruptoria</taxon>
        <taxon>Euzebyales</taxon>
    </lineage>
</organism>
<proteinExistence type="predicted"/>
<reference evidence="1 2" key="1">
    <citation type="submission" date="2018-09" db="EMBL/GenBank/DDBJ databases">
        <title>Complete genome sequence of Euzebya sp. DY32-46 isolated from seawater of Pacific Ocean.</title>
        <authorList>
            <person name="Xu L."/>
            <person name="Wu Y.-H."/>
            <person name="Xu X.-W."/>
        </authorList>
    </citation>
    <scope>NUCLEOTIDE SEQUENCE [LARGE SCALE GENOMIC DNA]</scope>
    <source>
        <strain evidence="1 2">DY32-46</strain>
    </source>
</reference>
<keyword evidence="2" id="KW-1185">Reference proteome</keyword>
<gene>
    <name evidence="1" type="ORF">DVS28_a2930</name>
</gene>
<name>A0A346XZG2_9ACTN</name>
<dbReference type="AlphaFoldDB" id="A0A346XZG2"/>
<dbReference type="KEGG" id="euz:DVS28_a2930"/>
<evidence type="ECO:0000313" key="2">
    <source>
        <dbReference type="Proteomes" id="UP000264006"/>
    </source>
</evidence>
<dbReference type="EMBL" id="CP031165">
    <property type="protein sequence ID" value="AXV07609.1"/>
    <property type="molecule type" value="Genomic_DNA"/>
</dbReference>
<sequence length="104" mass="11484">MALLTGPFLVALAIGIVVIATWSSLPATVIASEVGFLISPRLPRMGRFGVLPEAFTYDSCRMIDSPDDSDLVVIRDWRYIKFGVELSDADRQWVQDRLAARVGT</sequence>
<protein>
    <submittedName>
        <fullName evidence="1">Uncharacterized protein</fullName>
    </submittedName>
</protein>
<dbReference type="Proteomes" id="UP000264006">
    <property type="component" value="Chromosome"/>
</dbReference>